<dbReference type="Gene3D" id="1.25.40.880">
    <property type="entry name" value="Alkyl sulfatase, dimerisation domain"/>
    <property type="match status" value="1"/>
</dbReference>
<comment type="caution">
    <text evidence="2">The sequence shown here is derived from an EMBL/GenBank/DDBJ whole genome shotgun (WGS) entry which is preliminary data.</text>
</comment>
<dbReference type="InterPro" id="IPR029228">
    <property type="entry name" value="Alkyl_sulf_dimr"/>
</dbReference>
<gene>
    <name evidence="2" type="ORF">S01H4_42903</name>
</gene>
<dbReference type="PANTHER" id="PTHR43223">
    <property type="entry name" value="ALKYL/ARYL-SULFATASE"/>
    <property type="match status" value="1"/>
</dbReference>
<dbReference type="InterPro" id="IPR052195">
    <property type="entry name" value="Bact_Alkyl/Aryl-Sulfatase"/>
</dbReference>
<feature type="non-terminal residue" evidence="2">
    <location>
        <position position="286"/>
    </location>
</feature>
<feature type="domain" description="Alkyl sulfatase dimerisation" evidence="1">
    <location>
        <begin position="140"/>
        <end position="267"/>
    </location>
</feature>
<dbReference type="InterPro" id="IPR036866">
    <property type="entry name" value="RibonucZ/Hydroxyglut_hydro"/>
</dbReference>
<organism evidence="2">
    <name type="scientific">marine sediment metagenome</name>
    <dbReference type="NCBI Taxonomy" id="412755"/>
    <lineage>
        <taxon>unclassified sequences</taxon>
        <taxon>metagenomes</taxon>
        <taxon>ecological metagenomes</taxon>
    </lineage>
</organism>
<reference evidence="2" key="1">
    <citation type="journal article" date="2014" name="Front. Microbiol.">
        <title>High frequency of phylogenetically diverse reductive dehalogenase-homologous genes in deep subseafloor sedimentary metagenomes.</title>
        <authorList>
            <person name="Kawai M."/>
            <person name="Futagami T."/>
            <person name="Toyoda A."/>
            <person name="Takaki Y."/>
            <person name="Nishi S."/>
            <person name="Hori S."/>
            <person name="Arai W."/>
            <person name="Tsubouchi T."/>
            <person name="Morono Y."/>
            <person name="Uchiyama I."/>
            <person name="Ito T."/>
            <person name="Fujiyama A."/>
            <person name="Inagaki F."/>
            <person name="Takami H."/>
        </authorList>
    </citation>
    <scope>NUCLEOTIDE SEQUENCE</scope>
    <source>
        <strain evidence="2">Expedition CK06-06</strain>
    </source>
</reference>
<sequence length="286" mass="33619">FNIPETNRPVRKIVRPTKTILGDMTFTLGDKTFELHTAIAETDDVCWIYVPELKAAFIGDLIIGKMFPNIGNPWKPTRYALSWAKELERVRALEPEHIFCNGASTHFKGNQVKAALDANIEVIRSLHDQVVEYINQDMHITEMIHAVKIPENLRKNQYLRTFYSRPEFFVYNVYRWYHGYFDHNPAHMLPRPEKEVMDEIFDLIGDSEKIINRADELLNEGKEQLALEVLDVLLQSKPDNIDARKLRMKILKEIGKNDKCLMSRNTWHYFFNQDKKSFAHLRNKRT</sequence>
<protein>
    <recommendedName>
        <fullName evidence="1">Alkyl sulfatase dimerisation domain-containing protein</fullName>
    </recommendedName>
</protein>
<dbReference type="SUPFAM" id="SSF56281">
    <property type="entry name" value="Metallo-hydrolase/oxidoreductase"/>
    <property type="match status" value="1"/>
</dbReference>
<dbReference type="EMBL" id="BART01023611">
    <property type="protein sequence ID" value="GAG94616.1"/>
    <property type="molecule type" value="Genomic_DNA"/>
</dbReference>
<dbReference type="PANTHER" id="PTHR43223:SF2">
    <property type="entry name" value="METALLO-BETA-LACTAMASE DOMAIN-CONTAINING PROTEIN"/>
    <property type="match status" value="1"/>
</dbReference>
<evidence type="ECO:0000313" key="2">
    <source>
        <dbReference type="EMBL" id="GAG94616.1"/>
    </source>
</evidence>
<proteinExistence type="predicted"/>
<dbReference type="Pfam" id="PF14863">
    <property type="entry name" value="Alkyl_sulf_dimr"/>
    <property type="match status" value="1"/>
</dbReference>
<name>X1DDW7_9ZZZZ</name>
<accession>X1DDW7</accession>
<evidence type="ECO:0000259" key="1">
    <source>
        <dbReference type="Pfam" id="PF14863"/>
    </source>
</evidence>
<dbReference type="GO" id="GO:0046983">
    <property type="term" value="F:protein dimerization activity"/>
    <property type="evidence" value="ECO:0007669"/>
    <property type="project" value="InterPro"/>
</dbReference>
<dbReference type="InterPro" id="IPR038536">
    <property type="entry name" value="Alkyl/aryl-sulf_dimr_sf"/>
</dbReference>
<feature type="non-terminal residue" evidence="2">
    <location>
        <position position="1"/>
    </location>
</feature>
<dbReference type="AlphaFoldDB" id="X1DDW7"/>
<dbReference type="Gene3D" id="3.60.15.30">
    <property type="entry name" value="Metallo-beta-lactamase domain"/>
    <property type="match status" value="1"/>
</dbReference>